<dbReference type="EMBL" id="ASHM01120741">
    <property type="protein sequence ID" value="PNX56749.1"/>
    <property type="molecule type" value="Genomic_DNA"/>
</dbReference>
<comment type="caution">
    <text evidence="7">The sequence shown here is derived from an EMBL/GenBank/DDBJ whole genome shotgun (WGS) entry which is preliminary data.</text>
</comment>
<reference evidence="7 8" key="1">
    <citation type="journal article" date="2014" name="Am. J. Bot.">
        <title>Genome assembly and annotation for red clover (Trifolium pratense; Fabaceae).</title>
        <authorList>
            <person name="Istvanek J."/>
            <person name="Jaros M."/>
            <person name="Krenek A."/>
            <person name="Repkova J."/>
        </authorList>
    </citation>
    <scope>NUCLEOTIDE SEQUENCE [LARGE SCALE GENOMIC DNA]</scope>
    <source>
        <strain evidence="8">cv. Tatra</strain>
        <tissue evidence="7">Young leaves</tissue>
    </source>
</reference>
<gene>
    <name evidence="7" type="ORF">L195_g058360</name>
</gene>
<dbReference type="Gene3D" id="3.60.10.10">
    <property type="entry name" value="Endonuclease/exonuclease/phosphatase"/>
    <property type="match status" value="1"/>
</dbReference>
<comment type="similarity">
    <text evidence="2">Belongs to the DNA repair enzymes AP/ExoA family.</text>
</comment>
<keyword evidence="5" id="KW-0460">Magnesium</keyword>
<evidence type="ECO:0000256" key="3">
    <source>
        <dbReference type="ARBA" id="ARBA00022723"/>
    </source>
</evidence>
<reference evidence="7 8" key="2">
    <citation type="journal article" date="2017" name="Front. Plant Sci.">
        <title>Gene Classification and Mining of Molecular Markers Useful in Red Clover (Trifolium pratense) Breeding.</title>
        <authorList>
            <person name="Istvanek J."/>
            <person name="Dluhosova J."/>
            <person name="Dluhos P."/>
            <person name="Patkova L."/>
            <person name="Nedelnik J."/>
            <person name="Repkova J."/>
        </authorList>
    </citation>
    <scope>NUCLEOTIDE SEQUENCE [LARGE SCALE GENOMIC DNA]</scope>
    <source>
        <strain evidence="8">cv. Tatra</strain>
        <tissue evidence="7">Young leaves</tissue>
    </source>
</reference>
<dbReference type="InterPro" id="IPR005135">
    <property type="entry name" value="Endo/exonuclease/phosphatase"/>
</dbReference>
<dbReference type="GO" id="GO:0046872">
    <property type="term" value="F:metal ion binding"/>
    <property type="evidence" value="ECO:0007669"/>
    <property type="project" value="UniProtKB-KW"/>
</dbReference>
<dbReference type="GO" id="GO:0008081">
    <property type="term" value="F:phosphoric diester hydrolase activity"/>
    <property type="evidence" value="ECO:0007669"/>
    <property type="project" value="TreeGrafter"/>
</dbReference>
<evidence type="ECO:0000313" key="7">
    <source>
        <dbReference type="EMBL" id="PNX56749.1"/>
    </source>
</evidence>
<evidence type="ECO:0000256" key="2">
    <source>
        <dbReference type="ARBA" id="ARBA00007092"/>
    </source>
</evidence>
<protein>
    <submittedName>
        <fullName evidence="7">Cytochrome p450</fullName>
    </submittedName>
</protein>
<sequence>MIVASLNVRGLGGSVKKRKVRDLIFQNQIDFMAIQETKLENVDEKLCVGLWGSQDCLWAVLPSEGSSGGILSIWRKSNSSLRFTFIGEGFVGVCIEWGVSKKVCFVVNVYAKCDSMAKRRLWELLLMSKRGFGDGNWCILGDFNSVASGEERRGVSQEVNFTADMRDFVGFVEGMGLVDLPLLGRRFTWFHPSGRAMSR</sequence>
<dbReference type="PANTHER" id="PTHR22748:SF11">
    <property type="entry name" value="OS07G0184032 PROTEIN"/>
    <property type="match status" value="1"/>
</dbReference>
<dbReference type="AlphaFoldDB" id="A0A2K3JRT0"/>
<evidence type="ECO:0000256" key="5">
    <source>
        <dbReference type="ARBA" id="ARBA00022842"/>
    </source>
</evidence>
<dbReference type="GO" id="GO:0005634">
    <property type="term" value="C:nucleus"/>
    <property type="evidence" value="ECO:0007669"/>
    <property type="project" value="TreeGrafter"/>
</dbReference>
<feature type="domain" description="Endonuclease/exonuclease/phosphatase" evidence="6">
    <location>
        <begin position="4"/>
        <end position="170"/>
    </location>
</feature>
<evidence type="ECO:0000259" key="6">
    <source>
        <dbReference type="Pfam" id="PF03372"/>
    </source>
</evidence>
<dbReference type="InterPro" id="IPR004808">
    <property type="entry name" value="AP_endonuc_1"/>
</dbReference>
<feature type="non-terminal residue" evidence="7">
    <location>
        <position position="199"/>
    </location>
</feature>
<evidence type="ECO:0000256" key="4">
    <source>
        <dbReference type="ARBA" id="ARBA00022801"/>
    </source>
</evidence>
<dbReference type="Proteomes" id="UP000236291">
    <property type="component" value="Unassembled WGS sequence"/>
</dbReference>
<dbReference type="GO" id="GO:0006284">
    <property type="term" value="P:base-excision repair"/>
    <property type="evidence" value="ECO:0007669"/>
    <property type="project" value="TreeGrafter"/>
</dbReference>
<keyword evidence="3" id="KW-0479">Metal-binding</keyword>
<dbReference type="Pfam" id="PF03372">
    <property type="entry name" value="Exo_endo_phos"/>
    <property type="match status" value="1"/>
</dbReference>
<dbReference type="InterPro" id="IPR036691">
    <property type="entry name" value="Endo/exonu/phosph_ase_sf"/>
</dbReference>
<dbReference type="GO" id="GO:0008311">
    <property type="term" value="F:double-stranded DNA 3'-5' DNA exonuclease activity"/>
    <property type="evidence" value="ECO:0007669"/>
    <property type="project" value="TreeGrafter"/>
</dbReference>
<dbReference type="GO" id="GO:0003906">
    <property type="term" value="F:DNA-(apurinic or apyrimidinic site) endonuclease activity"/>
    <property type="evidence" value="ECO:0007669"/>
    <property type="project" value="TreeGrafter"/>
</dbReference>
<keyword evidence="4" id="KW-0378">Hydrolase</keyword>
<accession>A0A2K3JRT0</accession>
<evidence type="ECO:0000313" key="8">
    <source>
        <dbReference type="Proteomes" id="UP000236291"/>
    </source>
</evidence>
<comment type="cofactor">
    <cofactor evidence="1">
        <name>Mg(2+)</name>
        <dbReference type="ChEBI" id="CHEBI:18420"/>
    </cofactor>
</comment>
<name>A0A2K3JRT0_TRIPR</name>
<proteinExistence type="inferred from homology"/>
<dbReference type="SUPFAM" id="SSF56219">
    <property type="entry name" value="DNase I-like"/>
    <property type="match status" value="1"/>
</dbReference>
<dbReference type="PANTHER" id="PTHR22748">
    <property type="entry name" value="AP ENDONUCLEASE"/>
    <property type="match status" value="1"/>
</dbReference>
<evidence type="ECO:0000256" key="1">
    <source>
        <dbReference type="ARBA" id="ARBA00001946"/>
    </source>
</evidence>
<organism evidence="7 8">
    <name type="scientific">Trifolium pratense</name>
    <name type="common">Red clover</name>
    <dbReference type="NCBI Taxonomy" id="57577"/>
    <lineage>
        <taxon>Eukaryota</taxon>
        <taxon>Viridiplantae</taxon>
        <taxon>Streptophyta</taxon>
        <taxon>Embryophyta</taxon>
        <taxon>Tracheophyta</taxon>
        <taxon>Spermatophyta</taxon>
        <taxon>Magnoliopsida</taxon>
        <taxon>eudicotyledons</taxon>
        <taxon>Gunneridae</taxon>
        <taxon>Pentapetalae</taxon>
        <taxon>rosids</taxon>
        <taxon>fabids</taxon>
        <taxon>Fabales</taxon>
        <taxon>Fabaceae</taxon>
        <taxon>Papilionoideae</taxon>
        <taxon>50 kb inversion clade</taxon>
        <taxon>NPAAA clade</taxon>
        <taxon>Hologalegina</taxon>
        <taxon>IRL clade</taxon>
        <taxon>Trifolieae</taxon>
        <taxon>Trifolium</taxon>
    </lineage>
</organism>